<dbReference type="Gene3D" id="3.40.630.10">
    <property type="entry name" value="Zn peptidases"/>
    <property type="match status" value="1"/>
</dbReference>
<dbReference type="InterPro" id="IPR032589">
    <property type="entry name" value="DUF4910"/>
</dbReference>
<dbReference type="Proteomes" id="UP001377972">
    <property type="component" value="Unassembled WGS sequence"/>
</dbReference>
<dbReference type="Gene3D" id="3.50.30.90">
    <property type="match status" value="1"/>
</dbReference>
<evidence type="ECO:0000313" key="4">
    <source>
        <dbReference type="EMBL" id="MEJ6496221.1"/>
    </source>
</evidence>
<evidence type="ECO:0000259" key="3">
    <source>
        <dbReference type="Pfam" id="PF16254"/>
    </source>
</evidence>
<protein>
    <submittedName>
        <fullName evidence="4">DUF4910 domain-containing protein</fullName>
    </submittedName>
</protein>
<dbReference type="EMBL" id="JAQPZS010000007">
    <property type="protein sequence ID" value="MEJ6496221.1"/>
    <property type="molecule type" value="Genomic_DNA"/>
</dbReference>
<evidence type="ECO:0000259" key="1">
    <source>
        <dbReference type="Pfam" id="PF09940"/>
    </source>
</evidence>
<dbReference type="Pfam" id="PF09940">
    <property type="entry name" value="DUF2172"/>
    <property type="match status" value="1"/>
</dbReference>
<evidence type="ECO:0000259" key="2">
    <source>
        <dbReference type="Pfam" id="PF16221"/>
    </source>
</evidence>
<evidence type="ECO:0000313" key="5">
    <source>
        <dbReference type="Proteomes" id="UP001377972"/>
    </source>
</evidence>
<dbReference type="Pfam" id="PF16221">
    <property type="entry name" value="HTH_47"/>
    <property type="match status" value="1"/>
</dbReference>
<comment type="caution">
    <text evidence="4">The sequence shown here is derived from an EMBL/GenBank/DDBJ whole genome shotgun (WGS) entry which is preliminary data.</text>
</comment>
<keyword evidence="5" id="KW-1185">Reference proteome</keyword>
<feature type="domain" description="DUF4910" evidence="3">
    <location>
        <begin position="13"/>
        <end position="356"/>
    </location>
</feature>
<dbReference type="RefSeq" id="WP_339980776.1">
    <property type="nucleotide sequence ID" value="NZ_JAQPZS010000007.1"/>
</dbReference>
<reference evidence="4 5" key="1">
    <citation type="submission" date="2023-01" db="EMBL/GenBank/DDBJ databases">
        <title>Trichodesmium-associated heterotrophic epibiont bacteria.</title>
        <authorList>
            <person name="Cleveland C.S."/>
            <person name="Webb E.A."/>
        </authorList>
    </citation>
    <scope>NUCLEOTIDE SEQUENCE [LARGE SCALE GENOMIC DNA]</scope>
    <source>
        <strain evidence="4 5">USCH2</strain>
    </source>
</reference>
<feature type="domain" description="DUF2172" evidence="1">
    <location>
        <begin position="66"/>
        <end position="156"/>
    </location>
</feature>
<organism evidence="4 5">
    <name type="scientific">Pseudoalteromonas lipolytica</name>
    <dbReference type="NCBI Taxonomy" id="570156"/>
    <lineage>
        <taxon>Bacteria</taxon>
        <taxon>Pseudomonadati</taxon>
        <taxon>Pseudomonadota</taxon>
        <taxon>Gammaproteobacteria</taxon>
        <taxon>Alteromonadales</taxon>
        <taxon>Pseudoalteromonadaceae</taxon>
        <taxon>Pseudoalteromonas</taxon>
    </lineage>
</organism>
<name>A0ABU8ST47_9GAMM</name>
<dbReference type="PIRSF" id="PIRSF015244">
    <property type="entry name" value="UCP015244"/>
    <property type="match status" value="1"/>
</dbReference>
<feature type="domain" description="UCP01524 winged helix-turn-helix" evidence="2">
    <location>
        <begin position="361"/>
        <end position="431"/>
    </location>
</feature>
<proteinExistence type="predicted"/>
<sequence length="433" mass="49165">MSNFKELDGEALHQIAQELFPICRSITGNGVRKTLDIIDNYIEGYSLVRHEVRSGTQVFDWTVPKEWSIEEAWIKDSKGNTVVNFKDSNLHVLGYSTQVDKIIPLNELQKHLHSLPEQPEAIPYVTSYYEPRWGFCITDKQRKSLTEDDYHVFINSNHFDGSLTYAELLIPGKSKKEILISSYVCHPSLANNELSGPLVSLALINWLAKSENNFYSYRFVFTTETIGTITYLSRNLEHLKNNITAGLVLTCIGDDGDYSTVQSRYGDNLSDKVVQKVLSENYKNDAKIYSFLKRGSDERQYCAPNIDLPITSIMRTKYGVYPEYHTSLDDLTFMTPSGLKGGLDFAKKCVQLFEKNHKYITTKLCEPKLSKYNLYPTLSKKGSSNIARNLLNILTYCDGKNDVIDLADILGISTDEVINLIKIALENKLIEAL</sequence>
<dbReference type="SUPFAM" id="SSF53187">
    <property type="entry name" value="Zn-dependent exopeptidases"/>
    <property type="match status" value="1"/>
</dbReference>
<dbReference type="InterPro" id="IPR012353">
    <property type="entry name" value="UCP015244"/>
</dbReference>
<dbReference type="InterPro" id="IPR036388">
    <property type="entry name" value="WH-like_DNA-bd_sf"/>
</dbReference>
<dbReference type="InterPro" id="IPR032622">
    <property type="entry name" value="UCP01524_HTH"/>
</dbReference>
<dbReference type="Gene3D" id="1.10.10.10">
    <property type="entry name" value="Winged helix-like DNA-binding domain superfamily/Winged helix DNA-binding domain"/>
    <property type="match status" value="1"/>
</dbReference>
<dbReference type="InterPro" id="IPR032610">
    <property type="entry name" value="DUF2172"/>
</dbReference>
<dbReference type="Pfam" id="PF16254">
    <property type="entry name" value="DUF4910"/>
    <property type="match status" value="1"/>
</dbReference>
<gene>
    <name evidence="4" type="ORF">PQI24_09250</name>
</gene>
<accession>A0ABU8ST47</accession>